<evidence type="ECO:0000313" key="2">
    <source>
        <dbReference type="EMBL" id="GAA2518347.1"/>
    </source>
</evidence>
<reference evidence="2 3" key="1">
    <citation type="journal article" date="2019" name="Int. J. Syst. Evol. Microbiol.">
        <title>The Global Catalogue of Microorganisms (GCM) 10K type strain sequencing project: providing services to taxonomists for standard genome sequencing and annotation.</title>
        <authorList>
            <consortium name="The Broad Institute Genomics Platform"/>
            <consortium name="The Broad Institute Genome Sequencing Center for Infectious Disease"/>
            <person name="Wu L."/>
            <person name="Ma J."/>
        </authorList>
    </citation>
    <scope>NUCLEOTIDE SEQUENCE [LARGE SCALE GENOMIC DNA]</scope>
    <source>
        <strain evidence="2 3">JCM 5062</strain>
    </source>
</reference>
<evidence type="ECO:0000313" key="3">
    <source>
        <dbReference type="Proteomes" id="UP001499942"/>
    </source>
</evidence>
<comment type="caution">
    <text evidence="2">The sequence shown here is derived from an EMBL/GenBank/DDBJ whole genome shotgun (WGS) entry which is preliminary data.</text>
</comment>
<evidence type="ECO:0000259" key="1">
    <source>
        <dbReference type="Pfam" id="PF01841"/>
    </source>
</evidence>
<organism evidence="2 3">
    <name type="scientific">Streptomyces gobitricini</name>
    <dbReference type="NCBI Taxonomy" id="68211"/>
    <lineage>
        <taxon>Bacteria</taxon>
        <taxon>Bacillati</taxon>
        <taxon>Actinomycetota</taxon>
        <taxon>Actinomycetes</taxon>
        <taxon>Kitasatosporales</taxon>
        <taxon>Streptomycetaceae</taxon>
        <taxon>Streptomyces</taxon>
    </lineage>
</organism>
<keyword evidence="3" id="KW-1185">Reference proteome</keyword>
<accession>A0ABN3NBJ7</accession>
<dbReference type="EMBL" id="BAAASR010000049">
    <property type="protein sequence ID" value="GAA2518347.1"/>
    <property type="molecule type" value="Genomic_DNA"/>
</dbReference>
<dbReference type="InterPro" id="IPR038765">
    <property type="entry name" value="Papain-like_cys_pep_sf"/>
</dbReference>
<dbReference type="InterPro" id="IPR002931">
    <property type="entry name" value="Transglutaminase-like"/>
</dbReference>
<dbReference type="Pfam" id="PF01841">
    <property type="entry name" value="Transglut_core"/>
    <property type="match status" value="1"/>
</dbReference>
<proteinExistence type="predicted"/>
<dbReference type="Gene3D" id="3.10.620.30">
    <property type="match status" value="1"/>
</dbReference>
<dbReference type="Proteomes" id="UP001499942">
    <property type="component" value="Unassembled WGS sequence"/>
</dbReference>
<dbReference type="SUPFAM" id="SSF54001">
    <property type="entry name" value="Cysteine proteinases"/>
    <property type="match status" value="1"/>
</dbReference>
<protein>
    <recommendedName>
        <fullName evidence="1">Transglutaminase-like domain-containing protein</fullName>
    </recommendedName>
</protein>
<sequence>MSATRVLDWHHAGIQRLLADARSAATGDGERALLLSAHRLIGERVRPVYAMNDTRPASRTLARGRGSCSQRLAVLEAVSRAAGVPTRVRGLLVDGSFWYPRFPRLRRLVPDAVVLAWPEFRVGGAWVSVSELYAPLGVLAARSPEGFTNTGSRTLFEALASTAVDWDGSVCGADSCPSYDLSAVVRRDLGRFSSRDELFAAHGQTLCLPARVAGGAVLGRLTPA</sequence>
<feature type="domain" description="Transglutaminase-like" evidence="1">
    <location>
        <begin position="49"/>
        <end position="129"/>
    </location>
</feature>
<gene>
    <name evidence="2" type="ORF">GCM10010393_59140</name>
</gene>
<name>A0ABN3NBJ7_9ACTN</name>